<gene>
    <name evidence="3" type="ORF">THRCLA_22750</name>
</gene>
<protein>
    <recommendedName>
        <fullName evidence="2">PX domain-containing protein</fullName>
    </recommendedName>
</protein>
<dbReference type="PROSITE" id="PS50195">
    <property type="entry name" value="PX"/>
    <property type="match status" value="1"/>
</dbReference>
<dbReference type="CDD" id="cd06093">
    <property type="entry name" value="PX_domain"/>
    <property type="match status" value="1"/>
</dbReference>
<dbReference type="Gene3D" id="3.30.1520.10">
    <property type="entry name" value="Phox-like domain"/>
    <property type="match status" value="1"/>
</dbReference>
<feature type="compositionally biased region" description="Low complexity" evidence="1">
    <location>
        <begin position="315"/>
        <end position="343"/>
    </location>
</feature>
<dbReference type="EMBL" id="JNBS01002866">
    <property type="protein sequence ID" value="OQR89083.1"/>
    <property type="molecule type" value="Genomic_DNA"/>
</dbReference>
<dbReference type="OrthoDB" id="92908at2759"/>
<proteinExistence type="predicted"/>
<organism evidence="3 4">
    <name type="scientific">Thraustotheca clavata</name>
    <dbReference type="NCBI Taxonomy" id="74557"/>
    <lineage>
        <taxon>Eukaryota</taxon>
        <taxon>Sar</taxon>
        <taxon>Stramenopiles</taxon>
        <taxon>Oomycota</taxon>
        <taxon>Saprolegniomycetes</taxon>
        <taxon>Saprolegniales</taxon>
        <taxon>Achlyaceae</taxon>
        <taxon>Thraustotheca</taxon>
    </lineage>
</organism>
<evidence type="ECO:0000256" key="1">
    <source>
        <dbReference type="SAM" id="MobiDB-lite"/>
    </source>
</evidence>
<keyword evidence="4" id="KW-1185">Reference proteome</keyword>
<dbReference type="AlphaFoldDB" id="A0A1V9YU28"/>
<dbReference type="Proteomes" id="UP000243217">
    <property type="component" value="Unassembled WGS sequence"/>
</dbReference>
<sequence>MLEKIVYQVDTYDSFAVYKLQESFIILLASRVIQSIICPVMTSSSPSSPVLLPCYNHPSRSNSVRRNSHGSIAPNITSTAGVEYDSIRVLDEAVSSHGTIYYSVHVSCIESPLDNYTIRRRYNDFKSFHAHLSRFMPSVPFGFVAFKATIKSIDEDEPESRDSKEVISNSHEENHATDVVYLPPMPSGGLLAIMTSKDTLIRSRIAMFNRILEAALEDGSPPVAEALKNFIKEAPGGTLHRTLSSMSDSGDLTKRTKSRSSSASSYVSLRDYAAPELTLSLERDARRRTASFGRQTNRLLLDCAIKAVEAVENGTAAQQQLSSSSSSTASSTSSENANALSENTTTVAS</sequence>
<feature type="compositionally biased region" description="Polar residues" evidence="1">
    <location>
        <begin position="241"/>
        <end position="250"/>
    </location>
</feature>
<reference evidence="3 4" key="1">
    <citation type="journal article" date="2014" name="Genome Biol. Evol.">
        <title>The secreted proteins of Achlya hypogyna and Thraustotheca clavata identify the ancestral oomycete secretome and reveal gene acquisitions by horizontal gene transfer.</title>
        <authorList>
            <person name="Misner I."/>
            <person name="Blouin N."/>
            <person name="Leonard G."/>
            <person name="Richards T.A."/>
            <person name="Lane C.E."/>
        </authorList>
    </citation>
    <scope>NUCLEOTIDE SEQUENCE [LARGE SCALE GENOMIC DNA]</scope>
    <source>
        <strain evidence="3 4">ATCC 34112</strain>
    </source>
</reference>
<comment type="caution">
    <text evidence="3">The sequence shown here is derived from an EMBL/GenBank/DDBJ whole genome shotgun (WGS) entry which is preliminary data.</text>
</comment>
<evidence type="ECO:0000313" key="4">
    <source>
        <dbReference type="Proteomes" id="UP000243217"/>
    </source>
</evidence>
<name>A0A1V9YU28_9STRA</name>
<feature type="region of interest" description="Disordered" evidence="1">
    <location>
        <begin position="241"/>
        <end position="260"/>
    </location>
</feature>
<evidence type="ECO:0000313" key="3">
    <source>
        <dbReference type="EMBL" id="OQR89083.1"/>
    </source>
</evidence>
<feature type="domain" description="PX" evidence="2">
    <location>
        <begin position="80"/>
        <end position="238"/>
    </location>
</feature>
<dbReference type="GO" id="GO:0035091">
    <property type="term" value="F:phosphatidylinositol binding"/>
    <property type="evidence" value="ECO:0007669"/>
    <property type="project" value="InterPro"/>
</dbReference>
<dbReference type="SUPFAM" id="SSF64268">
    <property type="entry name" value="PX domain"/>
    <property type="match status" value="1"/>
</dbReference>
<accession>A0A1V9YU28</accession>
<feature type="region of interest" description="Disordered" evidence="1">
    <location>
        <begin position="314"/>
        <end position="349"/>
    </location>
</feature>
<dbReference type="InterPro" id="IPR001683">
    <property type="entry name" value="PX_dom"/>
</dbReference>
<dbReference type="InterPro" id="IPR036871">
    <property type="entry name" value="PX_dom_sf"/>
</dbReference>
<evidence type="ECO:0000259" key="2">
    <source>
        <dbReference type="PROSITE" id="PS50195"/>
    </source>
</evidence>